<accession>A0A1Q9AP75</accession>
<evidence type="ECO:0000313" key="2">
    <source>
        <dbReference type="EMBL" id="OLP57170.1"/>
    </source>
</evidence>
<evidence type="ECO:0000256" key="1">
    <source>
        <dbReference type="SAM" id="Phobius"/>
    </source>
</evidence>
<feature type="transmembrane region" description="Helical" evidence="1">
    <location>
        <begin position="31"/>
        <end position="52"/>
    </location>
</feature>
<protein>
    <submittedName>
        <fullName evidence="2">Uncharacterized protein</fullName>
    </submittedName>
</protein>
<comment type="caution">
    <text evidence="2">The sequence shown here is derived from an EMBL/GenBank/DDBJ whole genome shotgun (WGS) entry which is preliminary data.</text>
</comment>
<dbReference type="EMBL" id="MKIO01000019">
    <property type="protein sequence ID" value="OLP57170.1"/>
    <property type="molecule type" value="Genomic_DNA"/>
</dbReference>
<reference evidence="2 3" key="1">
    <citation type="submission" date="2016-09" db="EMBL/GenBank/DDBJ databases">
        <title>Rhizobium sp. nov., a novel species isolated from the rice rhizosphere.</title>
        <authorList>
            <person name="Zhao J."/>
            <person name="Zhang X."/>
        </authorList>
    </citation>
    <scope>NUCLEOTIDE SEQUENCE [LARGE SCALE GENOMIC DNA]</scope>
    <source>
        <strain evidence="2 3">MH17</strain>
    </source>
</reference>
<name>A0A1Q9AP75_9HYPH</name>
<gene>
    <name evidence="2" type="ORF">BJF92_06495</name>
</gene>
<keyword evidence="1" id="KW-0812">Transmembrane</keyword>
<dbReference type="Proteomes" id="UP000186143">
    <property type="component" value="Unassembled WGS sequence"/>
</dbReference>
<proteinExistence type="predicted"/>
<evidence type="ECO:0000313" key="3">
    <source>
        <dbReference type="Proteomes" id="UP000186143"/>
    </source>
</evidence>
<dbReference type="AlphaFoldDB" id="A0A1Q9AP75"/>
<organism evidence="2 3">
    <name type="scientific">Xaviernesmea rhizosphaerae</name>
    <dbReference type="NCBI Taxonomy" id="1672749"/>
    <lineage>
        <taxon>Bacteria</taxon>
        <taxon>Pseudomonadati</taxon>
        <taxon>Pseudomonadota</taxon>
        <taxon>Alphaproteobacteria</taxon>
        <taxon>Hyphomicrobiales</taxon>
        <taxon>Rhizobiaceae</taxon>
        <taxon>Rhizobium/Agrobacterium group</taxon>
        <taxon>Xaviernesmea</taxon>
    </lineage>
</organism>
<dbReference type="RefSeq" id="WP_075633189.1">
    <property type="nucleotide sequence ID" value="NZ_MKIO01000019.1"/>
</dbReference>
<keyword evidence="1" id="KW-1133">Transmembrane helix</keyword>
<sequence length="74" mass="7578">MAENDARTLPPAKQAAARPSFLAGLNALETIIVAVIALVALAGLLMIAKGLILKSDGAFFSAGRPVWEQSGTTA</sequence>
<keyword evidence="1" id="KW-0472">Membrane</keyword>